<reference evidence="10" key="1">
    <citation type="submission" date="2017-02" db="EMBL/GenBank/DDBJ databases">
        <authorList>
            <person name="Peterson S.W."/>
        </authorList>
    </citation>
    <scope>NUCLEOTIDE SEQUENCE [LARGE SCALE GENOMIC DNA]</scope>
    <source>
        <strain evidence="10">DSM 25262</strain>
    </source>
</reference>
<dbReference type="InterPro" id="IPR036097">
    <property type="entry name" value="HisK_dim/P_sf"/>
</dbReference>
<dbReference type="SUPFAM" id="SSF55874">
    <property type="entry name" value="ATPase domain of HSP90 chaperone/DNA topoisomerase II/histidine kinase"/>
    <property type="match status" value="1"/>
</dbReference>
<dbReference type="Pfam" id="PF02518">
    <property type="entry name" value="HATPase_c"/>
    <property type="match status" value="1"/>
</dbReference>
<dbReference type="InterPro" id="IPR003661">
    <property type="entry name" value="HisK_dim/P_dom"/>
</dbReference>
<dbReference type="SMART" id="SM00387">
    <property type="entry name" value="HATPase_c"/>
    <property type="match status" value="1"/>
</dbReference>
<dbReference type="InterPro" id="IPR000700">
    <property type="entry name" value="PAS-assoc_C"/>
</dbReference>
<dbReference type="InterPro" id="IPR050351">
    <property type="entry name" value="BphY/WalK/GraS-like"/>
</dbReference>
<keyword evidence="5 10" id="KW-0418">Kinase</keyword>
<dbReference type="PROSITE" id="PS50113">
    <property type="entry name" value="PAC"/>
    <property type="match status" value="3"/>
</dbReference>
<keyword evidence="3" id="KW-0597">Phosphoprotein</keyword>
<dbReference type="NCBIfam" id="TIGR00229">
    <property type="entry name" value="sensory_box"/>
    <property type="match status" value="3"/>
</dbReference>
<accession>A0A1T5JTS9</accession>
<evidence type="ECO:0000256" key="1">
    <source>
        <dbReference type="ARBA" id="ARBA00000085"/>
    </source>
</evidence>
<evidence type="ECO:0000256" key="6">
    <source>
        <dbReference type="ARBA" id="ARBA00023136"/>
    </source>
</evidence>
<keyword evidence="11" id="KW-1185">Reference proteome</keyword>
<comment type="catalytic activity">
    <reaction evidence="1">
        <text>ATP + protein L-histidine = ADP + protein N-phospho-L-histidine.</text>
        <dbReference type="EC" id="2.7.13.3"/>
    </reaction>
</comment>
<dbReference type="InterPro" id="IPR035965">
    <property type="entry name" value="PAS-like_dom_sf"/>
</dbReference>
<dbReference type="SUPFAM" id="SSF47384">
    <property type="entry name" value="Homodimeric domain of signal transducing histidine kinase"/>
    <property type="match status" value="1"/>
</dbReference>
<dbReference type="InterPro" id="IPR000014">
    <property type="entry name" value="PAS"/>
</dbReference>
<evidence type="ECO:0000256" key="3">
    <source>
        <dbReference type="ARBA" id="ARBA00022553"/>
    </source>
</evidence>
<dbReference type="SMART" id="SM00086">
    <property type="entry name" value="PAC"/>
    <property type="match status" value="3"/>
</dbReference>
<dbReference type="InterPro" id="IPR005467">
    <property type="entry name" value="His_kinase_dom"/>
</dbReference>
<dbReference type="Proteomes" id="UP000190961">
    <property type="component" value="Unassembled WGS sequence"/>
</dbReference>
<dbReference type="GO" id="GO:0007234">
    <property type="term" value="P:osmosensory signaling via phosphorelay pathway"/>
    <property type="evidence" value="ECO:0007669"/>
    <property type="project" value="TreeGrafter"/>
</dbReference>
<dbReference type="PANTHER" id="PTHR42878">
    <property type="entry name" value="TWO-COMPONENT HISTIDINE KINASE"/>
    <property type="match status" value="1"/>
</dbReference>
<feature type="domain" description="PAC" evidence="9">
    <location>
        <begin position="208"/>
        <end position="258"/>
    </location>
</feature>
<dbReference type="InterPro" id="IPR036890">
    <property type="entry name" value="HATPase_C_sf"/>
</dbReference>
<organism evidence="10 11">
    <name type="scientific">Ohtaekwangia koreensis</name>
    <dbReference type="NCBI Taxonomy" id="688867"/>
    <lineage>
        <taxon>Bacteria</taxon>
        <taxon>Pseudomonadati</taxon>
        <taxon>Bacteroidota</taxon>
        <taxon>Cytophagia</taxon>
        <taxon>Cytophagales</taxon>
        <taxon>Fulvivirgaceae</taxon>
        <taxon>Ohtaekwangia</taxon>
    </lineage>
</organism>
<dbReference type="RefSeq" id="WP_079686011.1">
    <property type="nucleotide sequence ID" value="NZ_FUZU01000001.1"/>
</dbReference>
<evidence type="ECO:0000259" key="8">
    <source>
        <dbReference type="PROSITE" id="PS50112"/>
    </source>
</evidence>
<keyword evidence="6" id="KW-0472">Membrane</keyword>
<dbReference type="GO" id="GO:0016020">
    <property type="term" value="C:membrane"/>
    <property type="evidence" value="ECO:0007669"/>
    <property type="project" value="UniProtKB-SubCell"/>
</dbReference>
<keyword evidence="4" id="KW-0808">Transferase</keyword>
<dbReference type="Pfam" id="PF00989">
    <property type="entry name" value="PAS"/>
    <property type="match status" value="1"/>
</dbReference>
<dbReference type="SUPFAM" id="SSF55785">
    <property type="entry name" value="PYP-like sensor domain (PAS domain)"/>
    <property type="match status" value="3"/>
</dbReference>
<evidence type="ECO:0000256" key="2">
    <source>
        <dbReference type="ARBA" id="ARBA00012438"/>
    </source>
</evidence>
<dbReference type="CDD" id="cd00082">
    <property type="entry name" value="HisKA"/>
    <property type="match status" value="1"/>
</dbReference>
<dbReference type="Pfam" id="PF00512">
    <property type="entry name" value="HisKA"/>
    <property type="match status" value="1"/>
</dbReference>
<dbReference type="PROSITE" id="PS50109">
    <property type="entry name" value="HIS_KIN"/>
    <property type="match status" value="1"/>
</dbReference>
<feature type="domain" description="PAC" evidence="9">
    <location>
        <begin position="85"/>
        <end position="137"/>
    </location>
</feature>
<dbReference type="InterPro" id="IPR001610">
    <property type="entry name" value="PAC"/>
</dbReference>
<dbReference type="Gene3D" id="3.30.565.10">
    <property type="entry name" value="Histidine kinase-like ATPase, C-terminal domain"/>
    <property type="match status" value="1"/>
</dbReference>
<dbReference type="EMBL" id="FUZU01000001">
    <property type="protein sequence ID" value="SKC54771.1"/>
    <property type="molecule type" value="Genomic_DNA"/>
</dbReference>
<dbReference type="SMART" id="SM00091">
    <property type="entry name" value="PAS"/>
    <property type="match status" value="3"/>
</dbReference>
<evidence type="ECO:0000259" key="7">
    <source>
        <dbReference type="PROSITE" id="PS50109"/>
    </source>
</evidence>
<dbReference type="GO" id="GO:0000156">
    <property type="term" value="F:phosphorelay response regulator activity"/>
    <property type="evidence" value="ECO:0007669"/>
    <property type="project" value="TreeGrafter"/>
</dbReference>
<name>A0A1T5JTS9_9BACT</name>
<dbReference type="AlphaFoldDB" id="A0A1T5JTS9"/>
<dbReference type="EC" id="2.7.13.3" evidence="2"/>
<dbReference type="CDD" id="cd00130">
    <property type="entry name" value="PAS"/>
    <property type="match status" value="3"/>
</dbReference>
<dbReference type="InterPro" id="IPR003594">
    <property type="entry name" value="HATPase_dom"/>
</dbReference>
<evidence type="ECO:0000256" key="5">
    <source>
        <dbReference type="ARBA" id="ARBA00022777"/>
    </source>
</evidence>
<dbReference type="PROSITE" id="PS50112">
    <property type="entry name" value="PAS"/>
    <property type="match status" value="3"/>
</dbReference>
<dbReference type="PANTHER" id="PTHR42878:SF15">
    <property type="entry name" value="BACTERIOPHYTOCHROME"/>
    <property type="match status" value="1"/>
</dbReference>
<dbReference type="Gene3D" id="3.30.450.20">
    <property type="entry name" value="PAS domain"/>
    <property type="match status" value="3"/>
</dbReference>
<dbReference type="InterPro" id="IPR004358">
    <property type="entry name" value="Sig_transdc_His_kin-like_C"/>
</dbReference>
<gene>
    <name evidence="10" type="ORF">SAMN05660236_1477</name>
</gene>
<dbReference type="Pfam" id="PF13426">
    <property type="entry name" value="PAS_9"/>
    <property type="match status" value="2"/>
</dbReference>
<dbReference type="GO" id="GO:0030295">
    <property type="term" value="F:protein kinase activator activity"/>
    <property type="evidence" value="ECO:0007669"/>
    <property type="project" value="TreeGrafter"/>
</dbReference>
<evidence type="ECO:0000259" key="9">
    <source>
        <dbReference type="PROSITE" id="PS50113"/>
    </source>
</evidence>
<feature type="domain" description="PAC" evidence="9">
    <location>
        <begin position="329"/>
        <end position="379"/>
    </location>
</feature>
<evidence type="ECO:0000313" key="10">
    <source>
        <dbReference type="EMBL" id="SKC54771.1"/>
    </source>
</evidence>
<feature type="domain" description="PAS" evidence="8">
    <location>
        <begin position="131"/>
        <end position="184"/>
    </location>
</feature>
<dbReference type="GO" id="GO:0000155">
    <property type="term" value="F:phosphorelay sensor kinase activity"/>
    <property type="evidence" value="ECO:0007669"/>
    <property type="project" value="InterPro"/>
</dbReference>
<dbReference type="FunFam" id="3.30.565.10:FF:000006">
    <property type="entry name" value="Sensor histidine kinase WalK"/>
    <property type="match status" value="1"/>
</dbReference>
<dbReference type="GO" id="GO:0006355">
    <property type="term" value="P:regulation of DNA-templated transcription"/>
    <property type="evidence" value="ECO:0007669"/>
    <property type="project" value="InterPro"/>
</dbReference>
<feature type="domain" description="PAS" evidence="8">
    <location>
        <begin position="12"/>
        <end position="81"/>
    </location>
</feature>
<evidence type="ECO:0000313" key="11">
    <source>
        <dbReference type="Proteomes" id="UP000190961"/>
    </source>
</evidence>
<dbReference type="OrthoDB" id="927680at2"/>
<dbReference type="InterPro" id="IPR013767">
    <property type="entry name" value="PAS_fold"/>
</dbReference>
<feature type="domain" description="Histidine kinase" evidence="7">
    <location>
        <begin position="397"/>
        <end position="611"/>
    </location>
</feature>
<evidence type="ECO:0000256" key="4">
    <source>
        <dbReference type="ARBA" id="ARBA00022679"/>
    </source>
</evidence>
<dbReference type="STRING" id="688867.SAMN05660236_1477"/>
<dbReference type="SMART" id="SM00388">
    <property type="entry name" value="HisKA"/>
    <property type="match status" value="1"/>
</dbReference>
<proteinExistence type="predicted"/>
<protein>
    <recommendedName>
        <fullName evidence="2">histidine kinase</fullName>
        <ecNumber evidence="2">2.7.13.3</ecNumber>
    </recommendedName>
</protein>
<feature type="domain" description="PAS" evidence="8">
    <location>
        <begin position="252"/>
        <end position="305"/>
    </location>
</feature>
<dbReference type="PRINTS" id="PR00344">
    <property type="entry name" value="BCTRLSENSOR"/>
</dbReference>
<sequence length="617" mass="70151">MNPFATKQPEDYEALLASIVDCTDDAIYSSSLDGTITSWNRGAEKLFGFTKQETLGKHTSLFLPPDRHNEESQLFERLKKGEYIEHFETERLRKDHKLIYISLTISPLKNPQGSIVGYAKIARDYSKQRKSRETFKALLESAPDAMVIVRNDGKIHMVNAQTERLFLYNREEILDQSVEMLIPQRYHGHHPHHRSNFFADPRVRSMGIGLELYGKRKDETEFPLEISLSPLETEEGTLALAAIRDITERKKSEEKFKGLLESAPDAMVIVGQDGKIQMVNAQIHNIFQFERNEIEGMPIEKLIPERFHHAHPKHRQNFFQDPRVRGMGIGLELFGKRKDGTEFPIEISLSPLETEGGTLALAAIRDITARKKSEQQIQQLNRELEEHIVELESFSYSVSHDLRAPLRAVDGFIAIFLDKYHTTVDAEGKRLLDNIRRNVIKMGNLIDDLLMLSRIGMKDIELTPIDMNALVNSVLEELKEAKTTAQVHVQVGMLPETNGDLALIKQVFLNLISNAVKYSAKKEQPVIEIGATKQDSEIHYFVKDNGVGFDMEYYNKLFGVFQRLHNPHEYSGTGVGLAIVKRIIARHGGRVWAEGEENIGAVFYFSLTINSQTNGTS</sequence>
<dbReference type="Gene3D" id="1.10.287.130">
    <property type="match status" value="1"/>
</dbReference>